<evidence type="ECO:0000313" key="1">
    <source>
        <dbReference type="Proteomes" id="UP000504607"/>
    </source>
</evidence>
<gene>
    <name evidence="2" type="primary">LOC105032007</name>
</gene>
<dbReference type="KEGG" id="egu:105032007"/>
<accession>A0A6I9Q8C8</accession>
<dbReference type="Proteomes" id="UP000504607">
    <property type="component" value="Unplaced"/>
</dbReference>
<dbReference type="OrthoDB" id="5531344at2759"/>
<evidence type="ECO:0000313" key="2">
    <source>
        <dbReference type="RefSeq" id="XP_010904624.2"/>
    </source>
</evidence>
<name>A0A6I9Q8C8_ELAGV</name>
<keyword evidence="1" id="KW-1185">Reference proteome</keyword>
<dbReference type="AlphaFoldDB" id="A0A6I9Q8C8"/>
<reference evidence="2" key="1">
    <citation type="submission" date="2025-08" db="UniProtKB">
        <authorList>
            <consortium name="RefSeq"/>
        </authorList>
    </citation>
    <scope>IDENTIFICATION</scope>
</reference>
<dbReference type="Pfam" id="PF02391">
    <property type="entry name" value="MoaE"/>
    <property type="match status" value="1"/>
</dbReference>
<organism evidence="1 2">
    <name type="scientific">Elaeis guineensis var. tenera</name>
    <name type="common">Oil palm</name>
    <dbReference type="NCBI Taxonomy" id="51953"/>
    <lineage>
        <taxon>Eukaryota</taxon>
        <taxon>Viridiplantae</taxon>
        <taxon>Streptophyta</taxon>
        <taxon>Embryophyta</taxon>
        <taxon>Tracheophyta</taxon>
        <taxon>Spermatophyta</taxon>
        <taxon>Magnoliopsida</taxon>
        <taxon>Liliopsida</taxon>
        <taxon>Arecaceae</taxon>
        <taxon>Arecoideae</taxon>
        <taxon>Cocoseae</taxon>
        <taxon>Elaeidinae</taxon>
        <taxon>Elaeis</taxon>
    </lineage>
</organism>
<dbReference type="GO" id="GO:0006777">
    <property type="term" value="P:Mo-molybdopterin cofactor biosynthetic process"/>
    <property type="evidence" value="ECO:0007669"/>
    <property type="project" value="InterPro"/>
</dbReference>
<sequence length="150" mass="16652">MATSQESEINSYLMVAEEGEVAEDLIEILEASSMPIDLARYVNHVCDPVVGAIATFEGTTHDTFGEKCILELRYEAYVPIALWHLRAICSDARIARPHHRLAVAQHLSTVLIDEASIFVAASVVDRVDTLEACYILIDEVKVSVPIWKKV</sequence>
<dbReference type="PANTHER" id="PTHR23404">
    <property type="entry name" value="MOLYBDOPTERIN SYNTHASE RELATED"/>
    <property type="match status" value="1"/>
</dbReference>
<dbReference type="SUPFAM" id="SSF54690">
    <property type="entry name" value="Molybdopterin synthase subunit MoaE"/>
    <property type="match status" value="1"/>
</dbReference>
<dbReference type="RefSeq" id="XP_010904624.2">
    <property type="nucleotide sequence ID" value="XM_010906322.2"/>
</dbReference>
<protein>
    <submittedName>
        <fullName evidence="2">Molybdopterin synthase catalytic subunit-like</fullName>
    </submittedName>
</protein>
<dbReference type="InterPro" id="IPR036563">
    <property type="entry name" value="MoaE_sf"/>
</dbReference>
<dbReference type="InParanoid" id="A0A6I9Q8C8"/>
<proteinExistence type="predicted"/>
<dbReference type="InterPro" id="IPR003448">
    <property type="entry name" value="Mopterin_biosynth_MoaE"/>
</dbReference>
<dbReference type="Gene3D" id="3.90.1170.40">
    <property type="entry name" value="Molybdopterin biosynthesis MoaE subunit"/>
    <property type="match status" value="1"/>
</dbReference>